<sequence length="313" mass="35928">MASVDPVELLRNEPHDPRDPDPWVALFLDRSLPMHERTKAALLVDQRSASRQFLLPVLRPFSRLLIIVFQILKIFVPKRFTSSKLLHRLLSWGLRNFVSPEANYLILRHFHVGSEILDFIARNTPELGVPTNPIRPTNLGHVKGEIFLNHDLNLYNFVIRLNRAMREQDRTLAPPRKLDFSGISNEFPIEPMPRRWTNFMDLQSAIEIFTPMYQLFLTDRDFWRASNSLQLDETIAIYVATLLQAPGLVAIVNNRHPMVPLSTMRAGFRLMLHGLSAESLHGFLVECKNGRMPQLARIVAPSLQVHLPVTEVA</sequence>
<reference evidence="1 2" key="1">
    <citation type="journal article" date="2011" name="Mol. Biol. Evol.">
        <title>Comparative genomic analysis of fruiting body formation in Myxococcales.</title>
        <authorList>
            <person name="Huntley S."/>
            <person name="Hamann N."/>
            <person name="Wegener-Feldbrugge S."/>
            <person name="Treuner-Lange A."/>
            <person name="Kube M."/>
            <person name="Reinhardt R."/>
            <person name="Klages S."/>
            <person name="Muller R."/>
            <person name="Ronning C.M."/>
            <person name="Nierman W.C."/>
            <person name="Sogaard-Andersen L."/>
        </authorList>
    </citation>
    <scope>NUCLEOTIDE SEQUENCE [LARGE SCALE GENOMIC DNA]</scope>
    <source>
        <strain evidence="1 2">DW4/3-1</strain>
    </source>
</reference>
<dbReference type="OrthoDB" id="569698at2"/>
<dbReference type="eggNOG" id="ENOG502Z7R8">
    <property type="taxonomic scope" value="Bacteria"/>
</dbReference>
<accession>E3FMF1</accession>
<dbReference type="HOGENOM" id="CLU_079573_0_0_7"/>
<dbReference type="STRING" id="378806.STAUR_2746"/>
<dbReference type="RefSeq" id="WP_013375409.1">
    <property type="nucleotide sequence ID" value="NC_014623.1"/>
</dbReference>
<evidence type="ECO:0000313" key="1">
    <source>
        <dbReference type="EMBL" id="ADO70544.1"/>
    </source>
</evidence>
<name>E3FMF1_STIAD</name>
<gene>
    <name evidence="1" type="ordered locus">STAUR_2746</name>
</gene>
<evidence type="ECO:0000313" key="2">
    <source>
        <dbReference type="Proteomes" id="UP000001351"/>
    </source>
</evidence>
<dbReference type="Pfam" id="PF22523">
    <property type="entry name" value="DUF6999"/>
    <property type="match status" value="1"/>
</dbReference>
<protein>
    <submittedName>
        <fullName evidence="1">Conserved uncharacterized protein</fullName>
    </submittedName>
</protein>
<dbReference type="AlphaFoldDB" id="E3FMF1"/>
<dbReference type="KEGG" id="sur:STAUR_2746"/>
<keyword evidence="2" id="KW-1185">Reference proteome</keyword>
<proteinExistence type="predicted"/>
<dbReference type="EMBL" id="CP002271">
    <property type="protein sequence ID" value="ADO70544.1"/>
    <property type="molecule type" value="Genomic_DNA"/>
</dbReference>
<dbReference type="Proteomes" id="UP000001351">
    <property type="component" value="Chromosome"/>
</dbReference>
<organism evidence="1 2">
    <name type="scientific">Stigmatella aurantiaca (strain DW4/3-1)</name>
    <dbReference type="NCBI Taxonomy" id="378806"/>
    <lineage>
        <taxon>Bacteria</taxon>
        <taxon>Pseudomonadati</taxon>
        <taxon>Myxococcota</taxon>
        <taxon>Myxococcia</taxon>
        <taxon>Myxococcales</taxon>
        <taxon>Cystobacterineae</taxon>
        <taxon>Archangiaceae</taxon>
        <taxon>Stigmatella</taxon>
    </lineage>
</organism>
<dbReference type="InterPro" id="IPR054268">
    <property type="entry name" value="DUF6999"/>
</dbReference>